<feature type="transmembrane region" description="Helical" evidence="1">
    <location>
        <begin position="218"/>
        <end position="243"/>
    </location>
</feature>
<feature type="transmembrane region" description="Helical" evidence="1">
    <location>
        <begin position="255"/>
        <end position="273"/>
    </location>
</feature>
<comment type="caution">
    <text evidence="2">The sequence shown here is derived from an EMBL/GenBank/DDBJ whole genome shotgun (WGS) entry which is preliminary data.</text>
</comment>
<proteinExistence type="predicted"/>
<dbReference type="RefSeq" id="WP_116884584.1">
    <property type="nucleotide sequence ID" value="NZ_CABMMC010000004.1"/>
</dbReference>
<protein>
    <recommendedName>
        <fullName evidence="4">GYF domain-containing protein</fullName>
    </recommendedName>
</protein>
<evidence type="ECO:0008006" key="4">
    <source>
        <dbReference type="Google" id="ProtNLM"/>
    </source>
</evidence>
<evidence type="ECO:0000313" key="3">
    <source>
        <dbReference type="Proteomes" id="UP000245959"/>
    </source>
</evidence>
<dbReference type="Proteomes" id="UP000245959">
    <property type="component" value="Unassembled WGS sequence"/>
</dbReference>
<keyword evidence="1" id="KW-0812">Transmembrane</keyword>
<dbReference type="AlphaFoldDB" id="A0A2U1ATY1"/>
<keyword evidence="3" id="KW-1185">Reference proteome</keyword>
<name>A0A2U1ATY1_9BACT</name>
<feature type="transmembrane region" description="Helical" evidence="1">
    <location>
        <begin position="285"/>
        <end position="303"/>
    </location>
</feature>
<gene>
    <name evidence="2" type="ORF">C8D82_11962</name>
</gene>
<sequence>MSERYFYLRKAGRITGPFEAARLLAGARHGRIGAEDEISRDKREWRRVAEVPWLKPESAAEPPLFAEPEIRMPEPEAQAEAAIPPVAAPVAVSPVFPIEPEEEWEPPEVDLAEAPSARRLVGDALSLIWNTTDNLLKIPERYGVSGTVWSGVTAWLGSMAMIMAAIAAFGRSYRFWEGGATVVAGGLFTLLLGAGLWAGTAVCRIVAGRDGNEGAWHFDWLTSGAVLLNFSAAAVITLATAAWTAEWKCLICFNLFVWSFSFANGAAALRIGLTRFADVRPRHAIWLSAVVIGTLAVAAWAAWRRWLG</sequence>
<dbReference type="GeneID" id="78295877"/>
<dbReference type="EMBL" id="QEKH01000019">
    <property type="protein sequence ID" value="PVY39821.1"/>
    <property type="molecule type" value="Genomic_DNA"/>
</dbReference>
<feature type="transmembrane region" description="Helical" evidence="1">
    <location>
        <begin position="182"/>
        <end position="206"/>
    </location>
</feature>
<reference evidence="2 3" key="1">
    <citation type="submission" date="2018-04" db="EMBL/GenBank/DDBJ databases">
        <title>Genomic Encyclopedia of Type Strains, Phase IV (KMG-IV): sequencing the most valuable type-strain genomes for metagenomic binning, comparative biology and taxonomic classification.</title>
        <authorList>
            <person name="Goeker M."/>
        </authorList>
    </citation>
    <scope>NUCLEOTIDE SEQUENCE [LARGE SCALE GENOMIC DNA]</scope>
    <source>
        <strain evidence="2 3">DSM 14823</strain>
    </source>
</reference>
<evidence type="ECO:0000313" key="2">
    <source>
        <dbReference type="EMBL" id="PVY39821.1"/>
    </source>
</evidence>
<keyword evidence="1" id="KW-0472">Membrane</keyword>
<organism evidence="2 3">
    <name type="scientific">Victivallis vadensis</name>
    <dbReference type="NCBI Taxonomy" id="172901"/>
    <lineage>
        <taxon>Bacteria</taxon>
        <taxon>Pseudomonadati</taxon>
        <taxon>Lentisphaerota</taxon>
        <taxon>Lentisphaeria</taxon>
        <taxon>Victivallales</taxon>
        <taxon>Victivallaceae</taxon>
        <taxon>Victivallis</taxon>
    </lineage>
</organism>
<keyword evidence="1" id="KW-1133">Transmembrane helix</keyword>
<evidence type="ECO:0000256" key="1">
    <source>
        <dbReference type="SAM" id="Phobius"/>
    </source>
</evidence>
<feature type="transmembrane region" description="Helical" evidence="1">
    <location>
        <begin position="147"/>
        <end position="170"/>
    </location>
</feature>
<accession>A0A2U1ATY1</accession>
<dbReference type="OrthoDB" id="7304622at2"/>